<evidence type="ECO:0000313" key="9">
    <source>
        <dbReference type="EMBL" id="SES18289.1"/>
    </source>
</evidence>
<dbReference type="PANTHER" id="PTHR22600:SF57">
    <property type="entry name" value="BETA-N-ACETYLHEXOSAMINIDASE"/>
    <property type="match status" value="1"/>
</dbReference>
<dbReference type="GO" id="GO:0016020">
    <property type="term" value="C:membrane"/>
    <property type="evidence" value="ECO:0007669"/>
    <property type="project" value="TreeGrafter"/>
</dbReference>
<evidence type="ECO:0000256" key="5">
    <source>
        <dbReference type="ARBA" id="ARBA00023295"/>
    </source>
</evidence>
<dbReference type="Gene3D" id="3.20.20.80">
    <property type="entry name" value="Glycosidases"/>
    <property type="match status" value="1"/>
</dbReference>
<dbReference type="InterPro" id="IPR029018">
    <property type="entry name" value="Hex-like_dom2"/>
</dbReference>
<dbReference type="GO" id="GO:0004563">
    <property type="term" value="F:beta-N-acetylhexosaminidase activity"/>
    <property type="evidence" value="ECO:0007669"/>
    <property type="project" value="UniProtKB-EC"/>
</dbReference>
<dbReference type="RefSeq" id="WP_245778274.1">
    <property type="nucleotide sequence ID" value="NZ_FOFR01000025.1"/>
</dbReference>
<dbReference type="EC" id="3.2.1.52" evidence="3"/>
<evidence type="ECO:0000256" key="4">
    <source>
        <dbReference type="ARBA" id="ARBA00022801"/>
    </source>
</evidence>
<dbReference type="PANTHER" id="PTHR22600">
    <property type="entry name" value="BETA-HEXOSAMINIDASE"/>
    <property type="match status" value="1"/>
</dbReference>
<organism evidence="9 10">
    <name type="scientific">Lentzea xinjiangensis</name>
    <dbReference type="NCBI Taxonomy" id="402600"/>
    <lineage>
        <taxon>Bacteria</taxon>
        <taxon>Bacillati</taxon>
        <taxon>Actinomycetota</taxon>
        <taxon>Actinomycetes</taxon>
        <taxon>Pseudonocardiales</taxon>
        <taxon>Pseudonocardiaceae</taxon>
        <taxon>Lentzea</taxon>
    </lineage>
</organism>
<evidence type="ECO:0000256" key="2">
    <source>
        <dbReference type="ARBA" id="ARBA00006285"/>
    </source>
</evidence>
<evidence type="ECO:0000256" key="1">
    <source>
        <dbReference type="ARBA" id="ARBA00001231"/>
    </source>
</evidence>
<protein>
    <recommendedName>
        <fullName evidence="3">beta-N-acetylhexosaminidase</fullName>
        <ecNumber evidence="3">3.2.1.52</ecNumber>
    </recommendedName>
</protein>
<gene>
    <name evidence="9" type="ORF">SAMN05216188_12536</name>
</gene>
<feature type="domain" description="Beta-hexosaminidase bacterial type N-terminal" evidence="8">
    <location>
        <begin position="12"/>
        <end position="144"/>
    </location>
</feature>
<dbReference type="InterPro" id="IPR017853">
    <property type="entry name" value="GH"/>
</dbReference>
<evidence type="ECO:0000313" key="10">
    <source>
        <dbReference type="Proteomes" id="UP000199352"/>
    </source>
</evidence>
<keyword evidence="10" id="KW-1185">Reference proteome</keyword>
<dbReference type="CDD" id="cd06568">
    <property type="entry name" value="GH20_SpHex_like"/>
    <property type="match status" value="1"/>
</dbReference>
<dbReference type="Proteomes" id="UP000199352">
    <property type="component" value="Unassembled WGS sequence"/>
</dbReference>
<evidence type="ECO:0000259" key="8">
    <source>
        <dbReference type="Pfam" id="PF02838"/>
    </source>
</evidence>
<dbReference type="EMBL" id="FOFR01000025">
    <property type="protein sequence ID" value="SES18289.1"/>
    <property type="molecule type" value="Genomic_DNA"/>
</dbReference>
<dbReference type="InterPro" id="IPR015882">
    <property type="entry name" value="HEX_bac_N"/>
</dbReference>
<dbReference type="SUPFAM" id="SSF55545">
    <property type="entry name" value="beta-N-acetylhexosaminidase-like domain"/>
    <property type="match status" value="1"/>
</dbReference>
<sequence>MTTPQDPATRLHELVPHPAQLHPKPGTTFTLTPETEIHITTESARIPAELLAEVLRPSTGYRLPITTEPPPGPAAITLHPDPARKTGQEGYHLDITDSEVTIRAATTAGHFNAVATLRQLLPPEAEARTEQEVSWTIPGAGILDHPRYRHRGAMLDVARHFFTTDQVKRYLDQIAAFKINYFHLHLTDDQGWRLEIKSWPDLTRIGGSTEVGGRTGDLFYTQDEYTDLVTYAQTRGITLIPELDMPGHTNAARASYAELNRDGQKRPLYTGTEVGFSSLCIDEDVTYEFVEDVIREVAALTPGPYLHIGGDEALSTSDADYETFMSRVLPIVAKHGKRVIGWHEFIKTTEDSAAIPQFWNTTTSDATVAAAARRGSEVLMSPANRVYLDMKYDENTELGLDWAGHVEVRDAYDWNPGTHLAGVTEADVRGVEAPLWTETVRTSAEVEHLAFPRLAVAAELGWAPESAHDWDRFKRALGAQGPRWEVRGVRFHRSPQVPWQVRSDPARGGSS</sequence>
<dbReference type="AlphaFoldDB" id="A0A1H9V9M8"/>
<dbReference type="Pfam" id="PF02838">
    <property type="entry name" value="Glyco_hydro_20b"/>
    <property type="match status" value="1"/>
</dbReference>
<keyword evidence="5" id="KW-0326">Glycosidase</keyword>
<comment type="catalytic activity">
    <reaction evidence="1">
        <text>Hydrolysis of terminal non-reducing N-acetyl-D-hexosamine residues in N-acetyl-beta-D-hexosaminides.</text>
        <dbReference type="EC" id="3.2.1.52"/>
    </reaction>
</comment>
<accession>A0A1H9V9M8</accession>
<dbReference type="GO" id="GO:0030203">
    <property type="term" value="P:glycosaminoglycan metabolic process"/>
    <property type="evidence" value="ECO:0007669"/>
    <property type="project" value="TreeGrafter"/>
</dbReference>
<proteinExistence type="inferred from homology"/>
<keyword evidence="4" id="KW-0378">Hydrolase</keyword>
<evidence type="ECO:0000256" key="3">
    <source>
        <dbReference type="ARBA" id="ARBA00012663"/>
    </source>
</evidence>
<dbReference type="Gene3D" id="3.30.379.10">
    <property type="entry name" value="Chitobiase/beta-hexosaminidase domain 2-like"/>
    <property type="match status" value="1"/>
</dbReference>
<evidence type="ECO:0000256" key="6">
    <source>
        <dbReference type="PIRSR" id="PIRSR625705-1"/>
    </source>
</evidence>
<dbReference type="SUPFAM" id="SSF51445">
    <property type="entry name" value="(Trans)glycosidases"/>
    <property type="match status" value="1"/>
</dbReference>
<dbReference type="InterPro" id="IPR025705">
    <property type="entry name" value="Beta_hexosaminidase_sua/sub"/>
</dbReference>
<feature type="domain" description="Glycoside hydrolase family 20 catalytic" evidence="7">
    <location>
        <begin position="148"/>
        <end position="464"/>
    </location>
</feature>
<dbReference type="InterPro" id="IPR015883">
    <property type="entry name" value="Glyco_hydro_20_cat"/>
</dbReference>
<evidence type="ECO:0000259" key="7">
    <source>
        <dbReference type="Pfam" id="PF00728"/>
    </source>
</evidence>
<dbReference type="GO" id="GO:0005975">
    <property type="term" value="P:carbohydrate metabolic process"/>
    <property type="evidence" value="ECO:0007669"/>
    <property type="project" value="InterPro"/>
</dbReference>
<feature type="active site" description="Proton donor" evidence="6">
    <location>
        <position position="312"/>
    </location>
</feature>
<comment type="similarity">
    <text evidence="2">Belongs to the glycosyl hydrolase 20 family.</text>
</comment>
<dbReference type="STRING" id="402600.SAMN05216188_12536"/>
<name>A0A1H9V9M8_9PSEU</name>
<reference evidence="10" key="1">
    <citation type="submission" date="2016-10" db="EMBL/GenBank/DDBJ databases">
        <authorList>
            <person name="Varghese N."/>
            <person name="Submissions S."/>
        </authorList>
    </citation>
    <scope>NUCLEOTIDE SEQUENCE [LARGE SCALE GENOMIC DNA]</scope>
    <source>
        <strain evidence="10">CGMCC 4.3525</strain>
    </source>
</reference>
<dbReference type="Pfam" id="PF00728">
    <property type="entry name" value="Glyco_hydro_20"/>
    <property type="match status" value="1"/>
</dbReference>
<dbReference type="PRINTS" id="PR00738">
    <property type="entry name" value="GLHYDRLASE20"/>
</dbReference>